<feature type="chain" id="PRO_5044642872" evidence="1">
    <location>
        <begin position="22"/>
        <end position="164"/>
    </location>
</feature>
<reference evidence="3 4" key="1">
    <citation type="submission" date="2025-04" db="UniProtKB">
        <authorList>
            <consortium name="RefSeq"/>
        </authorList>
    </citation>
    <scope>IDENTIFICATION</scope>
    <source>
        <tissue evidence="3 4">Gonads</tissue>
    </source>
</reference>
<keyword evidence="2" id="KW-1185">Reference proteome</keyword>
<sequence length="164" mass="18644">MKRFTFFYCLVLIAVFARSSAIITNDIEENQEDQSKSQTLQEAEIARPEDTPCTCGVFLSSQFKRGSKDQPKGDPVLTQEIDAPFMNNAFGNKQCTHRCLEMIVKHLPKSSDIICGTVDKEKVYREKASLFVRNHSEKWHPTSFSAGREFCCKDYAPVKCSEMS</sequence>
<dbReference type="GeneID" id="115881712"/>
<dbReference type="Proteomes" id="UP000504635">
    <property type="component" value="Unplaced"/>
</dbReference>
<dbReference type="CTD" id="31294"/>
<dbReference type="OrthoDB" id="7412264at2759"/>
<protein>
    <submittedName>
        <fullName evidence="3">Follicle cell protein 3C-1 isoform X1</fullName>
    </submittedName>
    <submittedName>
        <fullName evidence="4">Follicle cell protein 3C-1 isoform X2</fullName>
    </submittedName>
</protein>
<proteinExistence type="predicted"/>
<organism evidence="2 4">
    <name type="scientific">Sitophilus oryzae</name>
    <name type="common">Rice weevil</name>
    <name type="synonym">Curculio oryzae</name>
    <dbReference type="NCBI Taxonomy" id="7048"/>
    <lineage>
        <taxon>Eukaryota</taxon>
        <taxon>Metazoa</taxon>
        <taxon>Ecdysozoa</taxon>
        <taxon>Arthropoda</taxon>
        <taxon>Hexapoda</taxon>
        <taxon>Insecta</taxon>
        <taxon>Pterygota</taxon>
        <taxon>Neoptera</taxon>
        <taxon>Endopterygota</taxon>
        <taxon>Coleoptera</taxon>
        <taxon>Polyphaga</taxon>
        <taxon>Cucujiformia</taxon>
        <taxon>Curculionidae</taxon>
        <taxon>Dryophthorinae</taxon>
        <taxon>Sitophilus</taxon>
    </lineage>
</organism>
<evidence type="ECO:0000256" key="1">
    <source>
        <dbReference type="SAM" id="SignalP"/>
    </source>
</evidence>
<name>A0A6J2XX23_SITOR</name>
<dbReference type="RefSeq" id="XP_030755179.1">
    <property type="nucleotide sequence ID" value="XM_030899319.1"/>
</dbReference>
<feature type="signal peptide" evidence="1">
    <location>
        <begin position="1"/>
        <end position="21"/>
    </location>
</feature>
<evidence type="ECO:0000313" key="2">
    <source>
        <dbReference type="Proteomes" id="UP000504635"/>
    </source>
</evidence>
<dbReference type="AlphaFoldDB" id="A0A6J2XX23"/>
<dbReference type="RefSeq" id="XP_030755178.1">
    <property type="nucleotide sequence ID" value="XM_030899318.1"/>
</dbReference>
<evidence type="ECO:0000313" key="3">
    <source>
        <dbReference type="RefSeq" id="XP_030755178.1"/>
    </source>
</evidence>
<accession>A0A6J2XX23</accession>
<dbReference type="KEGG" id="soy:115881712"/>
<evidence type="ECO:0000313" key="4">
    <source>
        <dbReference type="RefSeq" id="XP_030755179.1"/>
    </source>
</evidence>
<keyword evidence="1" id="KW-0732">Signal</keyword>
<gene>
    <name evidence="3 4" type="primary">LOC115881712</name>
</gene>